<sequence>MAGAVHGAMQMLPREAHNMAVRTTASCTNIKFQLMVSKNNIGKASSSPPTLACWYCVTGVVLEMRRRSSVSKGRTAGARRKRAVTSLVIRKLRKLKRIVPGCGRSSGADSLLRRTAAYISSLEDQVLLLESLCNLFGV</sequence>
<evidence type="ECO:0000313" key="6">
    <source>
        <dbReference type="Proteomes" id="UP000829196"/>
    </source>
</evidence>
<dbReference type="GO" id="GO:0006355">
    <property type="term" value="P:regulation of DNA-templated transcription"/>
    <property type="evidence" value="ECO:0007669"/>
    <property type="project" value="InterPro"/>
</dbReference>
<dbReference type="Proteomes" id="UP000829196">
    <property type="component" value="Unassembled WGS sequence"/>
</dbReference>
<keyword evidence="2" id="KW-0805">Transcription regulation</keyword>
<dbReference type="AlphaFoldDB" id="A0A8T3BNN5"/>
<dbReference type="PANTHER" id="PTHR33124">
    <property type="entry name" value="TRANSCRIPTION FACTOR IBH1-LIKE 1"/>
    <property type="match status" value="1"/>
</dbReference>
<keyword evidence="4" id="KW-0539">Nucleus</keyword>
<comment type="caution">
    <text evidence="5">The sequence shown here is derived from an EMBL/GenBank/DDBJ whole genome shotgun (WGS) entry which is preliminary data.</text>
</comment>
<protein>
    <recommendedName>
        <fullName evidence="7">BHLH domain-containing protein</fullName>
    </recommendedName>
</protein>
<evidence type="ECO:0000256" key="1">
    <source>
        <dbReference type="ARBA" id="ARBA00004123"/>
    </source>
</evidence>
<evidence type="ECO:0000256" key="4">
    <source>
        <dbReference type="ARBA" id="ARBA00023242"/>
    </source>
</evidence>
<accession>A0A8T3BNN5</accession>
<dbReference type="InterPro" id="IPR044660">
    <property type="entry name" value="IBH1-like"/>
</dbReference>
<dbReference type="InterPro" id="IPR044549">
    <property type="entry name" value="bHLH_AtIBH1-like"/>
</dbReference>
<keyword evidence="3" id="KW-0804">Transcription</keyword>
<dbReference type="PANTHER" id="PTHR33124:SF9">
    <property type="entry name" value="TRANSCRIPTION FACTOR"/>
    <property type="match status" value="1"/>
</dbReference>
<comment type="subcellular location">
    <subcellularLocation>
        <location evidence="1">Nucleus</location>
    </subcellularLocation>
</comment>
<dbReference type="GO" id="GO:0005634">
    <property type="term" value="C:nucleus"/>
    <property type="evidence" value="ECO:0007669"/>
    <property type="project" value="UniProtKB-SubCell"/>
</dbReference>
<name>A0A8T3BNN5_DENNO</name>
<evidence type="ECO:0000313" key="5">
    <source>
        <dbReference type="EMBL" id="KAI0518762.1"/>
    </source>
</evidence>
<evidence type="ECO:0008006" key="7">
    <source>
        <dbReference type="Google" id="ProtNLM"/>
    </source>
</evidence>
<dbReference type="SMR" id="A0A8T3BNN5"/>
<keyword evidence="6" id="KW-1185">Reference proteome</keyword>
<dbReference type="OrthoDB" id="1363133at2759"/>
<proteinExistence type="predicted"/>
<dbReference type="CDD" id="cd11444">
    <property type="entry name" value="bHLH_AtIBH1_like"/>
    <property type="match status" value="1"/>
</dbReference>
<evidence type="ECO:0000256" key="2">
    <source>
        <dbReference type="ARBA" id="ARBA00023015"/>
    </source>
</evidence>
<organism evidence="5 6">
    <name type="scientific">Dendrobium nobile</name>
    <name type="common">Orchid</name>
    <dbReference type="NCBI Taxonomy" id="94219"/>
    <lineage>
        <taxon>Eukaryota</taxon>
        <taxon>Viridiplantae</taxon>
        <taxon>Streptophyta</taxon>
        <taxon>Embryophyta</taxon>
        <taxon>Tracheophyta</taxon>
        <taxon>Spermatophyta</taxon>
        <taxon>Magnoliopsida</taxon>
        <taxon>Liliopsida</taxon>
        <taxon>Asparagales</taxon>
        <taxon>Orchidaceae</taxon>
        <taxon>Epidendroideae</taxon>
        <taxon>Malaxideae</taxon>
        <taxon>Dendrobiinae</taxon>
        <taxon>Dendrobium</taxon>
    </lineage>
</organism>
<evidence type="ECO:0000256" key="3">
    <source>
        <dbReference type="ARBA" id="ARBA00023163"/>
    </source>
</evidence>
<dbReference type="EMBL" id="JAGYWB010000006">
    <property type="protein sequence ID" value="KAI0518762.1"/>
    <property type="molecule type" value="Genomic_DNA"/>
</dbReference>
<reference evidence="5" key="1">
    <citation type="journal article" date="2022" name="Front. Genet.">
        <title>Chromosome-Scale Assembly of the Dendrobium nobile Genome Provides Insights Into the Molecular Mechanism of the Biosynthesis of the Medicinal Active Ingredient of Dendrobium.</title>
        <authorList>
            <person name="Xu Q."/>
            <person name="Niu S.-C."/>
            <person name="Li K.-L."/>
            <person name="Zheng P.-J."/>
            <person name="Zhang X.-J."/>
            <person name="Jia Y."/>
            <person name="Liu Y."/>
            <person name="Niu Y.-X."/>
            <person name="Yu L.-H."/>
            <person name="Chen D.-F."/>
            <person name="Zhang G.-Q."/>
        </authorList>
    </citation>
    <scope>NUCLEOTIDE SEQUENCE</scope>
    <source>
        <tissue evidence="5">Leaf</tissue>
    </source>
</reference>
<gene>
    <name evidence="5" type="ORF">KFK09_006198</name>
</gene>